<dbReference type="RefSeq" id="WP_230525556.1">
    <property type="nucleotide sequence ID" value="NZ_JAJGAK010000001.1"/>
</dbReference>
<gene>
    <name evidence="1" type="ORF">LK996_02275</name>
</gene>
<evidence type="ECO:0008006" key="3">
    <source>
        <dbReference type="Google" id="ProtNLM"/>
    </source>
</evidence>
<dbReference type="EMBL" id="JAJGAK010000001">
    <property type="protein sequence ID" value="MCC8361911.1"/>
    <property type="molecule type" value="Genomic_DNA"/>
</dbReference>
<protein>
    <recommendedName>
        <fullName evidence="3">STAS/SEC14 domain-containing protein</fullName>
    </recommendedName>
</protein>
<evidence type="ECO:0000313" key="1">
    <source>
        <dbReference type="EMBL" id="MCC8361911.1"/>
    </source>
</evidence>
<comment type="caution">
    <text evidence="1">The sequence shown here is derived from an EMBL/GenBank/DDBJ whole genome shotgun (WGS) entry which is preliminary data.</text>
</comment>
<proteinExistence type="predicted"/>
<keyword evidence="2" id="KW-1185">Reference proteome</keyword>
<sequence length="124" mass="14315">MSIEFRLSRDARLFEVRYIGALDFAMRERAVIATEQRLKDCWVKALLVDFSQAWAVEGDEDADAMAAFRHTLSHATFPRGMRVAFLNPPGRLDGPARSMQRSLHFTARRFHDRSHALAWLRGRL</sequence>
<organism evidence="1 2">
    <name type="scientific">Noviluteimonas lactosilytica</name>
    <dbReference type="NCBI Taxonomy" id="2888523"/>
    <lineage>
        <taxon>Bacteria</taxon>
        <taxon>Pseudomonadati</taxon>
        <taxon>Pseudomonadota</taxon>
        <taxon>Gammaproteobacteria</taxon>
        <taxon>Lysobacterales</taxon>
        <taxon>Lysobacteraceae</taxon>
        <taxon>Noviluteimonas</taxon>
    </lineage>
</organism>
<evidence type="ECO:0000313" key="2">
    <source>
        <dbReference type="Proteomes" id="UP001165293"/>
    </source>
</evidence>
<name>A0ABS8JE87_9GAMM</name>
<dbReference type="Proteomes" id="UP001165293">
    <property type="component" value="Unassembled WGS sequence"/>
</dbReference>
<accession>A0ABS8JE87</accession>
<reference evidence="1" key="1">
    <citation type="submission" date="2021-10" db="EMBL/GenBank/DDBJ databases">
        <authorList>
            <person name="Lyu M."/>
            <person name="Wang X."/>
            <person name="Meng X."/>
            <person name="Xu K."/>
        </authorList>
    </citation>
    <scope>NUCLEOTIDE SEQUENCE</scope>
    <source>
        <strain evidence="1">A6</strain>
    </source>
</reference>